<feature type="region of interest" description="Disordered" evidence="1">
    <location>
        <begin position="1"/>
        <end position="21"/>
    </location>
</feature>
<dbReference type="EMBL" id="BK057792">
    <property type="protein sequence ID" value="DAE91972.1"/>
    <property type="molecule type" value="Genomic_DNA"/>
</dbReference>
<reference evidence="2" key="1">
    <citation type="journal article" date="2021" name="Proc. Natl. Acad. Sci. U.S.A.">
        <title>A Catalog of Tens of Thousands of Viruses from Human Metagenomes Reveals Hidden Associations with Chronic Diseases.</title>
        <authorList>
            <person name="Tisza M.J."/>
            <person name="Buck C.B."/>
        </authorList>
    </citation>
    <scope>NUCLEOTIDE SEQUENCE</scope>
    <source>
        <strain evidence="2">CtXdu7</strain>
    </source>
</reference>
<evidence type="ECO:0000313" key="2">
    <source>
        <dbReference type="EMBL" id="DAE91972.1"/>
    </source>
</evidence>
<protein>
    <submittedName>
        <fullName evidence="2">Uncharacterized protein</fullName>
    </submittedName>
</protein>
<proteinExistence type="predicted"/>
<evidence type="ECO:0000256" key="1">
    <source>
        <dbReference type="SAM" id="MobiDB-lite"/>
    </source>
</evidence>
<sequence>MTENTKQPKTNKNTKPSRKQILKRLDKEINQKRKEYWKNQVEEITISFLDWVF</sequence>
<organism evidence="2">
    <name type="scientific">Podoviridae sp. ctXdu7</name>
    <dbReference type="NCBI Taxonomy" id="2827618"/>
    <lineage>
        <taxon>Viruses</taxon>
        <taxon>Duplodnaviria</taxon>
        <taxon>Heunggongvirae</taxon>
        <taxon>Uroviricota</taxon>
        <taxon>Caudoviricetes</taxon>
    </lineage>
</organism>
<name>A0A8S5RS36_9CAUD</name>
<feature type="compositionally biased region" description="Low complexity" evidence="1">
    <location>
        <begin position="1"/>
        <end position="14"/>
    </location>
</feature>
<accession>A0A8S5RS36</accession>